<proteinExistence type="predicted"/>
<dbReference type="AlphaFoldDB" id="A0A8J2RZ04"/>
<keyword evidence="4" id="KW-1185">Reference proteome</keyword>
<feature type="compositionally biased region" description="Low complexity" evidence="1">
    <location>
        <begin position="281"/>
        <end position="314"/>
    </location>
</feature>
<evidence type="ECO:0000256" key="1">
    <source>
        <dbReference type="SAM" id="MobiDB-lite"/>
    </source>
</evidence>
<dbReference type="Proteomes" id="UP000789390">
    <property type="component" value="Unassembled WGS sequence"/>
</dbReference>
<comment type="caution">
    <text evidence="3">The sequence shown here is derived from an EMBL/GenBank/DDBJ whole genome shotgun (WGS) entry which is preliminary data.</text>
</comment>
<feature type="region of interest" description="Disordered" evidence="1">
    <location>
        <begin position="281"/>
        <end position="323"/>
    </location>
</feature>
<reference evidence="3" key="1">
    <citation type="submission" date="2021-11" db="EMBL/GenBank/DDBJ databases">
        <authorList>
            <person name="Schell T."/>
        </authorList>
    </citation>
    <scope>NUCLEOTIDE SEQUENCE</scope>
    <source>
        <strain evidence="3">M5</strain>
    </source>
</reference>
<organism evidence="3 4">
    <name type="scientific">Daphnia galeata</name>
    <dbReference type="NCBI Taxonomy" id="27404"/>
    <lineage>
        <taxon>Eukaryota</taxon>
        <taxon>Metazoa</taxon>
        <taxon>Ecdysozoa</taxon>
        <taxon>Arthropoda</taxon>
        <taxon>Crustacea</taxon>
        <taxon>Branchiopoda</taxon>
        <taxon>Diplostraca</taxon>
        <taxon>Cladocera</taxon>
        <taxon>Anomopoda</taxon>
        <taxon>Daphniidae</taxon>
        <taxon>Daphnia</taxon>
    </lineage>
</organism>
<feature type="region of interest" description="Disordered" evidence="1">
    <location>
        <begin position="64"/>
        <end position="120"/>
    </location>
</feature>
<feature type="compositionally biased region" description="Pro residues" evidence="1">
    <location>
        <begin position="190"/>
        <end position="211"/>
    </location>
</feature>
<evidence type="ECO:0000313" key="3">
    <source>
        <dbReference type="EMBL" id="CAH0108080.1"/>
    </source>
</evidence>
<feature type="region of interest" description="Disordered" evidence="1">
    <location>
        <begin position="153"/>
        <end position="269"/>
    </location>
</feature>
<feature type="compositionally biased region" description="Low complexity" evidence="1">
    <location>
        <begin position="153"/>
        <end position="168"/>
    </location>
</feature>
<dbReference type="OrthoDB" id="10460642at2759"/>
<gene>
    <name evidence="3" type="ORF">DGAL_LOCUS11446</name>
</gene>
<dbReference type="PANTHER" id="PTHR34008:SF2">
    <property type="entry name" value="REPETITIVE PROLINE-RICH CELL WALL PROTEIN 1"/>
    <property type="match status" value="1"/>
</dbReference>
<feature type="chain" id="PRO_5035157823" evidence="2">
    <location>
        <begin position="22"/>
        <end position="387"/>
    </location>
</feature>
<name>A0A8J2RZ04_9CRUS</name>
<feature type="signal peptide" evidence="2">
    <location>
        <begin position="1"/>
        <end position="21"/>
    </location>
</feature>
<accession>A0A8J2RZ04</accession>
<evidence type="ECO:0000313" key="4">
    <source>
        <dbReference type="Proteomes" id="UP000789390"/>
    </source>
</evidence>
<feature type="compositionally biased region" description="Basic residues" evidence="1">
    <location>
        <begin position="68"/>
        <end position="84"/>
    </location>
</feature>
<feature type="compositionally biased region" description="Polar residues" evidence="1">
    <location>
        <begin position="85"/>
        <end position="94"/>
    </location>
</feature>
<feature type="compositionally biased region" description="Low complexity" evidence="1">
    <location>
        <begin position="240"/>
        <end position="269"/>
    </location>
</feature>
<evidence type="ECO:0000256" key="2">
    <source>
        <dbReference type="SAM" id="SignalP"/>
    </source>
</evidence>
<sequence>MARSEISKFLAPILLIVLALAIIGSDIDVAAESNLMGVYVDPSDVDPRVLDDFEKRFDFHGFKGKGQNARHRPGKLRNKHKHSKSNYGVPTSQYEPAKPYGPSKPHNKPKGKYPPKTQYSVGPVKAYVAPVYNSPTYIYSLPVYSSPAQKYPVSSLQSSSYSSPQTLVAYRPSRPTIPRYKNSPSVRPKTSPPTRPKISPPTRPKTLPPTRPKTSAPTRPKISPPTQPKTSRPSSRRPTYHTTLPTTTTTSTTRPTTSSTTTASTSAYSSAIPVSTTISTTVTSSPIDTSTPYNSSKSSTSSPSDSSSLKPGSTQSKKKIVPPKKEIIPVKLKNEVPIKPVPYTPNTAPHKADSTTSMSVVKEKVNEGFFSSPVDGFPNFFKQLLQG</sequence>
<dbReference type="PANTHER" id="PTHR34008">
    <property type="entry name" value="REPETITIVE PROLINE-RICH CELL WALL PROTEIN 1"/>
    <property type="match status" value="1"/>
</dbReference>
<dbReference type="EMBL" id="CAKKLH010000281">
    <property type="protein sequence ID" value="CAH0108080.1"/>
    <property type="molecule type" value="Genomic_DNA"/>
</dbReference>
<keyword evidence="2" id="KW-0732">Signal</keyword>
<protein>
    <submittedName>
        <fullName evidence="3">Uncharacterized protein</fullName>
    </submittedName>
</protein>